<dbReference type="RefSeq" id="WP_012861247.1">
    <property type="nucleotide sequence ID" value="NC_013517.1"/>
</dbReference>
<organism evidence="1 2">
    <name type="scientific">Sebaldella termitidis (strain ATCC 33386 / NCTC 11300)</name>
    <dbReference type="NCBI Taxonomy" id="526218"/>
    <lineage>
        <taxon>Bacteria</taxon>
        <taxon>Fusobacteriati</taxon>
        <taxon>Fusobacteriota</taxon>
        <taxon>Fusobacteriia</taxon>
        <taxon>Fusobacteriales</taxon>
        <taxon>Leptotrichiaceae</taxon>
        <taxon>Sebaldella</taxon>
    </lineage>
</organism>
<protein>
    <submittedName>
        <fullName evidence="1">Uncharacterized protein</fullName>
    </submittedName>
</protein>
<dbReference type="HOGENOM" id="CLU_1546533_0_0_0"/>
<proteinExistence type="predicted"/>
<reference evidence="1 2" key="2">
    <citation type="journal article" date="2010" name="Stand. Genomic Sci.">
        <title>Complete genome sequence of Sebaldella termitidis type strain (NCTC 11300).</title>
        <authorList>
            <person name="Harmon-Smith M."/>
            <person name="Celia L."/>
            <person name="Chertkov O."/>
            <person name="Lapidus A."/>
            <person name="Copeland A."/>
            <person name="Glavina Del Rio T."/>
            <person name="Nolan M."/>
            <person name="Lucas S."/>
            <person name="Tice H."/>
            <person name="Cheng J.F."/>
            <person name="Han C."/>
            <person name="Detter J.C."/>
            <person name="Bruce D."/>
            <person name="Goodwin L."/>
            <person name="Pitluck S."/>
            <person name="Pati A."/>
            <person name="Liolios K."/>
            <person name="Ivanova N."/>
            <person name="Mavromatis K."/>
            <person name="Mikhailova N."/>
            <person name="Chen A."/>
            <person name="Palaniappan K."/>
            <person name="Land M."/>
            <person name="Hauser L."/>
            <person name="Chang Y.J."/>
            <person name="Jeffries C.D."/>
            <person name="Brettin T."/>
            <person name="Goker M."/>
            <person name="Beck B."/>
            <person name="Bristow J."/>
            <person name="Eisen J.A."/>
            <person name="Markowitz V."/>
            <person name="Hugenholtz P."/>
            <person name="Kyrpides N.C."/>
            <person name="Klenk H.P."/>
            <person name="Chen F."/>
        </authorList>
    </citation>
    <scope>NUCLEOTIDE SEQUENCE [LARGE SCALE GENOMIC DNA]</scope>
    <source>
        <strain evidence="2">ATCC 33386 / NCTC 11300</strain>
    </source>
</reference>
<dbReference type="EMBL" id="CP001739">
    <property type="protein sequence ID" value="ACZ08653.1"/>
    <property type="molecule type" value="Genomic_DNA"/>
</dbReference>
<dbReference type="Proteomes" id="UP000000845">
    <property type="component" value="Chromosome"/>
</dbReference>
<name>D1AIR9_SEBTE</name>
<keyword evidence="2" id="KW-1185">Reference proteome</keyword>
<gene>
    <name evidence="1" type="ordered locus">Sterm_1795</name>
</gene>
<dbReference type="STRING" id="526218.Sterm_1795"/>
<accession>D1AIR9</accession>
<reference evidence="2" key="1">
    <citation type="submission" date="2009-09" db="EMBL/GenBank/DDBJ databases">
        <title>The complete chromosome of Sebaldella termitidis ATCC 33386.</title>
        <authorList>
            <consortium name="US DOE Joint Genome Institute (JGI-PGF)"/>
            <person name="Lucas S."/>
            <person name="Copeland A."/>
            <person name="Lapidus A."/>
            <person name="Glavina del Rio T."/>
            <person name="Dalin E."/>
            <person name="Tice H."/>
            <person name="Bruce D."/>
            <person name="Goodwin L."/>
            <person name="Pitluck S."/>
            <person name="Kyrpides N."/>
            <person name="Mavromatis K."/>
            <person name="Ivanova N."/>
            <person name="Mikhailova N."/>
            <person name="Sims D."/>
            <person name="Meincke L."/>
            <person name="Brettin T."/>
            <person name="Detter J.C."/>
            <person name="Han C."/>
            <person name="Larimer F."/>
            <person name="Land M."/>
            <person name="Hauser L."/>
            <person name="Markowitz V."/>
            <person name="Cheng J.F."/>
            <person name="Hugenholtz P."/>
            <person name="Woyke T."/>
            <person name="Wu D."/>
            <person name="Eisen J.A."/>
        </authorList>
    </citation>
    <scope>NUCLEOTIDE SEQUENCE [LARGE SCALE GENOMIC DNA]</scope>
    <source>
        <strain evidence="2">ATCC 33386 / NCTC 11300</strain>
    </source>
</reference>
<sequence>MRRFRILYFLSFFILMLPCFGNIKWGAGTEEALKYFGAGYEISDCGGGTVCYTYKNVEKTDIVFTETGLRFLDNKLISWYGASDINSETALDIMKEFEQKYGMKFEHIEEGGISRLFYKNNDGEVYVFLMKEDSLYYFTVYYKGAEEIRLEAVKEQEINRIHPAEKEKIRKDI</sequence>
<dbReference type="KEGG" id="str:Sterm_1795"/>
<evidence type="ECO:0000313" key="2">
    <source>
        <dbReference type="Proteomes" id="UP000000845"/>
    </source>
</evidence>
<dbReference type="AlphaFoldDB" id="D1AIR9"/>
<evidence type="ECO:0000313" key="1">
    <source>
        <dbReference type="EMBL" id="ACZ08653.1"/>
    </source>
</evidence>